<accession>L1QKG0</accession>
<protein>
    <submittedName>
        <fullName evidence="3">Acetyltransferase, GNAT family</fullName>
    </submittedName>
</protein>
<dbReference type="Pfam" id="PF00583">
    <property type="entry name" value="Acetyltransf_1"/>
    <property type="match status" value="1"/>
</dbReference>
<keyword evidence="1 3" id="KW-0808">Transferase</keyword>
<dbReference type="RefSeq" id="WP_005211202.1">
    <property type="nucleotide sequence ID" value="NZ_KB291616.1"/>
</dbReference>
<proteinExistence type="predicted"/>
<dbReference type="AlphaFoldDB" id="L1QKG0"/>
<evidence type="ECO:0000313" key="3">
    <source>
        <dbReference type="EMBL" id="EKY28421.1"/>
    </source>
</evidence>
<organism evidence="3 4">
    <name type="scientific">Clostridium celatum DSM 1785</name>
    <dbReference type="NCBI Taxonomy" id="545697"/>
    <lineage>
        <taxon>Bacteria</taxon>
        <taxon>Bacillati</taxon>
        <taxon>Bacillota</taxon>
        <taxon>Clostridia</taxon>
        <taxon>Eubacteriales</taxon>
        <taxon>Clostridiaceae</taxon>
        <taxon>Clostridium</taxon>
    </lineage>
</organism>
<dbReference type="CDD" id="cd04301">
    <property type="entry name" value="NAT_SF"/>
    <property type="match status" value="1"/>
</dbReference>
<dbReference type="eggNOG" id="COG0456">
    <property type="taxonomic scope" value="Bacteria"/>
</dbReference>
<keyword evidence="4" id="KW-1185">Reference proteome</keyword>
<dbReference type="SUPFAM" id="SSF55729">
    <property type="entry name" value="Acyl-CoA N-acyltransferases (Nat)"/>
    <property type="match status" value="1"/>
</dbReference>
<dbReference type="InterPro" id="IPR050769">
    <property type="entry name" value="NAT_camello-type"/>
</dbReference>
<dbReference type="OrthoDB" id="5419426at2"/>
<sequence length="156" mass="17976">MIIREIEEKDNKDVENLIRSCLIEFGANKPGCAWSDPDLGRFFQVYQNEKSKYYVVEDNNKIVAGCGIGPLNGAEDVCELQKMYSFKEVRGTGIAEKLLKLSLDFAKEHYKKCYLETFSNMVAANKFYKKSGFTKLDKPLIETEHYACDVWYIKTL</sequence>
<evidence type="ECO:0000256" key="1">
    <source>
        <dbReference type="ARBA" id="ARBA00022679"/>
    </source>
</evidence>
<dbReference type="PANTHER" id="PTHR13947:SF37">
    <property type="entry name" value="LD18367P"/>
    <property type="match status" value="1"/>
</dbReference>
<dbReference type="InterPro" id="IPR016181">
    <property type="entry name" value="Acyl_CoA_acyltransferase"/>
</dbReference>
<comment type="caution">
    <text evidence="3">The sequence shown here is derived from an EMBL/GenBank/DDBJ whole genome shotgun (WGS) entry which is preliminary data.</text>
</comment>
<dbReference type="STRING" id="545697.HMPREF0216_00772"/>
<reference evidence="3 4" key="1">
    <citation type="submission" date="2012-05" db="EMBL/GenBank/DDBJ databases">
        <authorList>
            <person name="Weinstock G."/>
            <person name="Sodergren E."/>
            <person name="Lobos E.A."/>
            <person name="Fulton L."/>
            <person name="Fulton R."/>
            <person name="Courtney L."/>
            <person name="Fronick C."/>
            <person name="O'Laughlin M."/>
            <person name="Godfrey J."/>
            <person name="Wilson R.M."/>
            <person name="Miner T."/>
            <person name="Farmer C."/>
            <person name="Delehaunty K."/>
            <person name="Cordes M."/>
            <person name="Minx P."/>
            <person name="Tomlinson C."/>
            <person name="Chen J."/>
            <person name="Wollam A."/>
            <person name="Pepin K.H."/>
            <person name="Bhonagiri V."/>
            <person name="Zhang X."/>
            <person name="Suruliraj S."/>
            <person name="Warren W."/>
            <person name="Mitreva M."/>
            <person name="Mardis E.R."/>
            <person name="Wilson R.K."/>
        </authorList>
    </citation>
    <scope>NUCLEOTIDE SEQUENCE [LARGE SCALE GENOMIC DNA]</scope>
    <source>
        <strain evidence="3 4">DSM 1785</strain>
    </source>
</reference>
<dbReference type="HOGENOM" id="CLU_013985_11_2_9"/>
<name>L1QKG0_9CLOT</name>
<dbReference type="PROSITE" id="PS51186">
    <property type="entry name" value="GNAT"/>
    <property type="match status" value="1"/>
</dbReference>
<gene>
    <name evidence="3" type="ORF">HMPREF0216_00772</name>
</gene>
<dbReference type="PANTHER" id="PTHR13947">
    <property type="entry name" value="GNAT FAMILY N-ACETYLTRANSFERASE"/>
    <property type="match status" value="1"/>
</dbReference>
<dbReference type="PATRIC" id="fig|545697.3.peg.759"/>
<feature type="domain" description="N-acetyltransferase" evidence="2">
    <location>
        <begin position="1"/>
        <end position="156"/>
    </location>
</feature>
<dbReference type="Proteomes" id="UP000010420">
    <property type="component" value="Unassembled WGS sequence"/>
</dbReference>
<dbReference type="EMBL" id="AMEZ01000024">
    <property type="protein sequence ID" value="EKY28421.1"/>
    <property type="molecule type" value="Genomic_DNA"/>
</dbReference>
<evidence type="ECO:0000259" key="2">
    <source>
        <dbReference type="PROSITE" id="PS51186"/>
    </source>
</evidence>
<dbReference type="InterPro" id="IPR000182">
    <property type="entry name" value="GNAT_dom"/>
</dbReference>
<evidence type="ECO:0000313" key="4">
    <source>
        <dbReference type="Proteomes" id="UP000010420"/>
    </source>
</evidence>
<dbReference type="Gene3D" id="3.40.630.30">
    <property type="match status" value="1"/>
</dbReference>
<dbReference type="GO" id="GO:0008080">
    <property type="term" value="F:N-acetyltransferase activity"/>
    <property type="evidence" value="ECO:0007669"/>
    <property type="project" value="InterPro"/>
</dbReference>